<evidence type="ECO:0000313" key="2">
    <source>
        <dbReference type="Proteomes" id="UP000324800"/>
    </source>
</evidence>
<evidence type="ECO:0000313" key="1">
    <source>
        <dbReference type="EMBL" id="KAA6384928.1"/>
    </source>
</evidence>
<dbReference type="Proteomes" id="UP000324800">
    <property type="component" value="Unassembled WGS sequence"/>
</dbReference>
<sequence>MAIKKNNITTTQITLPYSDKATIGGKAVTPDPSKFKFGQLGINYLKGSETISIKNTNYEIVEFIPFEQTIKKVKEIIGDIDTAIETEIEEVINEKINDVREEIGDAVNEEKNDRIEADNIINNKITNLQLGKQNKLVKGQNITLTDLSDNTTRIDAEVDPLYIIVSVLPVSGNSNSIYLVSKTTSNENSKNGNNFEEYIWVDDDWEDLGAFEGGSVDLANYYTKSEINNKVSGINSYTVNTKSISGNPVLDGRDVKLDSYQKGVTLSEVIPADTVNQAIGKIEFRVGDYKTQTDNALLGKSSIYHTHDFSGLTEKPTTISGYGITDSLVSSTTFNTHTATTSGSVSHITSDERISWNNKFDKTGGTISGTVTADSFIKENGTNNDILLGDGEIISKDTFASSSHTHTIANVTDLQTTLNNKQNKLVEGKNIILTDDLTANTTTIKAVVDPLYIIVSVLPVSGNSNSIYLVPKTTSNENSKNDFEEYIWVEDDWEDLGVFDGGAVDLTNYYDKHEIGDIVTGINSYTVNSKIISGNPVLDGRDVKLDLYQKGTILSEVSSADTVNQAIGKIEFRVEDYKTQTDDALLDKSPTSHTHTFANLEDKPTTLSGYGITDSLVSSTTFNTHTADTTSHITSTERTTWNGKFDKSGGTINGNIVINGTLTFGESTSNKNNGGGGTKSVSDFQQKLIAGNGITLTPSETGTTINSVQNAGSASLATVGGELQIFVAVGNPNILTSSNGINWVILTSDINSLYSLFIGVGEEFSEIFKQFAQDITAGGTGDFDEIDAKLIEISDNVDRVETKTDTIINNVSGVNTSINTVISKEDTIINNVSGLSTDLSTVNTKLDNIYDGVSGLSSSLSTTKTDILSATTEIYTAIESIESNIIDGLIEIES</sequence>
<dbReference type="AlphaFoldDB" id="A0A5J4VQH9"/>
<feature type="non-terminal residue" evidence="1">
    <location>
        <position position="894"/>
    </location>
</feature>
<accession>A0A5J4VQH9</accession>
<dbReference type="EMBL" id="SNRW01005510">
    <property type="protein sequence ID" value="KAA6384928.1"/>
    <property type="molecule type" value="Genomic_DNA"/>
</dbReference>
<proteinExistence type="predicted"/>
<name>A0A5J4VQH9_9EUKA</name>
<organism evidence="1 2">
    <name type="scientific">Streblomastix strix</name>
    <dbReference type="NCBI Taxonomy" id="222440"/>
    <lineage>
        <taxon>Eukaryota</taxon>
        <taxon>Metamonada</taxon>
        <taxon>Preaxostyla</taxon>
        <taxon>Oxymonadida</taxon>
        <taxon>Streblomastigidae</taxon>
        <taxon>Streblomastix</taxon>
    </lineage>
</organism>
<protein>
    <submittedName>
        <fullName evidence="1">Uncharacterized protein</fullName>
    </submittedName>
</protein>
<reference evidence="1 2" key="1">
    <citation type="submission" date="2019-03" db="EMBL/GenBank/DDBJ databases">
        <title>Single cell metagenomics reveals metabolic interactions within the superorganism composed of flagellate Streblomastix strix and complex community of Bacteroidetes bacteria on its surface.</title>
        <authorList>
            <person name="Treitli S.C."/>
            <person name="Kolisko M."/>
            <person name="Husnik F."/>
            <person name="Keeling P."/>
            <person name="Hampl V."/>
        </authorList>
    </citation>
    <scope>NUCLEOTIDE SEQUENCE [LARGE SCALE GENOMIC DNA]</scope>
    <source>
        <strain evidence="1">ST1C</strain>
    </source>
</reference>
<gene>
    <name evidence="1" type="ORF">EZS28_019543</name>
</gene>
<comment type="caution">
    <text evidence="1">The sequence shown here is derived from an EMBL/GenBank/DDBJ whole genome shotgun (WGS) entry which is preliminary data.</text>
</comment>